<evidence type="ECO:0000313" key="1">
    <source>
        <dbReference type="EMBL" id="KAJ1367555.1"/>
    </source>
</evidence>
<organism evidence="1 2">
    <name type="scientific">Parelaphostrongylus tenuis</name>
    <name type="common">Meningeal worm</name>
    <dbReference type="NCBI Taxonomy" id="148309"/>
    <lineage>
        <taxon>Eukaryota</taxon>
        <taxon>Metazoa</taxon>
        <taxon>Ecdysozoa</taxon>
        <taxon>Nematoda</taxon>
        <taxon>Chromadorea</taxon>
        <taxon>Rhabditida</taxon>
        <taxon>Rhabditina</taxon>
        <taxon>Rhabditomorpha</taxon>
        <taxon>Strongyloidea</taxon>
        <taxon>Metastrongylidae</taxon>
        <taxon>Parelaphostrongylus</taxon>
    </lineage>
</organism>
<gene>
    <name evidence="1" type="ORF">KIN20_028490</name>
</gene>
<dbReference type="EMBL" id="JAHQIW010005944">
    <property type="protein sequence ID" value="KAJ1367555.1"/>
    <property type="molecule type" value="Genomic_DNA"/>
</dbReference>
<comment type="caution">
    <text evidence="1">The sequence shown here is derived from an EMBL/GenBank/DDBJ whole genome shotgun (WGS) entry which is preliminary data.</text>
</comment>
<accession>A0AAD5R0T6</accession>
<proteinExistence type="predicted"/>
<dbReference type="Proteomes" id="UP001196413">
    <property type="component" value="Unassembled WGS sequence"/>
</dbReference>
<reference evidence="1" key="1">
    <citation type="submission" date="2021-06" db="EMBL/GenBank/DDBJ databases">
        <title>Parelaphostrongylus tenuis whole genome reference sequence.</title>
        <authorList>
            <person name="Garwood T.J."/>
            <person name="Larsen P.A."/>
            <person name="Fountain-Jones N.M."/>
            <person name="Garbe J.R."/>
            <person name="Macchietto M.G."/>
            <person name="Kania S.A."/>
            <person name="Gerhold R.W."/>
            <person name="Richards J.E."/>
            <person name="Wolf T.M."/>
        </authorList>
    </citation>
    <scope>NUCLEOTIDE SEQUENCE</scope>
    <source>
        <strain evidence="1">MNPRO001-30</strain>
        <tissue evidence="1">Meninges</tissue>
    </source>
</reference>
<keyword evidence="2" id="KW-1185">Reference proteome</keyword>
<dbReference type="AlphaFoldDB" id="A0AAD5R0T6"/>
<evidence type="ECO:0000313" key="2">
    <source>
        <dbReference type="Proteomes" id="UP001196413"/>
    </source>
</evidence>
<name>A0AAD5R0T6_PARTN</name>
<protein>
    <submittedName>
        <fullName evidence="1">Uncharacterized protein</fullName>
    </submittedName>
</protein>
<sequence>MTLMYKLSSSWNKSLSAQLQLERMESFKRDTAARQGCHLKTSDAEIDHYQQADMAAAGDTFPPDFSTKDFEAMQKLARFLALDDAVS</sequence>